<dbReference type="PANTHER" id="PTHR47151">
    <property type="entry name" value="LEU/ILE/VAL-BINDING ABC TRANSPORTER SUBUNIT"/>
    <property type="match status" value="1"/>
</dbReference>
<dbReference type="Proteomes" id="UP000536746">
    <property type="component" value="Unassembled WGS sequence"/>
</dbReference>
<evidence type="ECO:0000313" key="7">
    <source>
        <dbReference type="Proteomes" id="UP000536746"/>
    </source>
</evidence>
<dbReference type="EMBL" id="JABFMT010000006">
    <property type="protein sequence ID" value="NUU01689.1"/>
    <property type="molecule type" value="Genomic_DNA"/>
</dbReference>
<dbReference type="SUPFAM" id="SSF53822">
    <property type="entry name" value="Periplasmic binding protein-like I"/>
    <property type="match status" value="1"/>
</dbReference>
<dbReference type="Pfam" id="PF13458">
    <property type="entry name" value="Peripla_BP_6"/>
    <property type="match status" value="1"/>
</dbReference>
<name>A0ABX2M1G8_9BURK</name>
<comment type="caution">
    <text evidence="6">The sequence shown here is derived from an EMBL/GenBank/DDBJ whole genome shotgun (WGS) entry which is preliminary data.</text>
</comment>
<evidence type="ECO:0000256" key="2">
    <source>
        <dbReference type="ARBA" id="ARBA00022729"/>
    </source>
</evidence>
<sequence>MPGIYCFHKKLLILMLAGLPLSPAGAAAEPEEPVKTILIGFSGALSGVSEAFGKSLANAAEMALGEINRQNPKLGGQRVFFRLLRQDDRNDPQTSATVARQLLQAGVVAVIGTSHSGTAQAVAKIYSDAGVAMITPAASAATLSEQGYSSFFRMIGHDDRASANLADYTVRVMNVRRFGVIDNGSVYGTAVAASFFEQARQAGARVVARERVSYTTDLRQMVRRMKQQGAEALFFGGYSAQAVLLAQIIQQEGGGLRLMMASAGVVGATFLIAARSAANEVIAIESGAPVTGMAGWRRFEEEYNQRFGLYLYGLTPFAYDAAQVLVAAMRHNGSANPRRLVDTLHQISFRGLTGPVAFDAVGNPRSPVFTVYEAQDQRWVPLQTYEEPPLPPPARKRSEAGQAATPNPGSPTMR</sequence>
<comment type="similarity">
    <text evidence="1">Belongs to the leucine-binding protein family.</text>
</comment>
<gene>
    <name evidence="6" type="ORF">HNO84_08765</name>
</gene>
<evidence type="ECO:0000256" key="1">
    <source>
        <dbReference type="ARBA" id="ARBA00010062"/>
    </source>
</evidence>
<keyword evidence="7" id="KW-1185">Reference proteome</keyword>
<dbReference type="InterPro" id="IPR028082">
    <property type="entry name" value="Peripla_BP_I"/>
</dbReference>
<dbReference type="Gene3D" id="3.40.50.2300">
    <property type="match status" value="2"/>
</dbReference>
<protein>
    <submittedName>
        <fullName evidence="6">Branched-chain amino acid ABC transporter substrate-binding protein</fullName>
    </submittedName>
</protein>
<feature type="region of interest" description="Disordered" evidence="3">
    <location>
        <begin position="382"/>
        <end position="414"/>
    </location>
</feature>
<evidence type="ECO:0000256" key="4">
    <source>
        <dbReference type="SAM" id="SignalP"/>
    </source>
</evidence>
<organism evidence="6 7">
    <name type="scientific">Herbaspirillum robiniae</name>
    <dbReference type="NCBI Taxonomy" id="2014887"/>
    <lineage>
        <taxon>Bacteria</taxon>
        <taxon>Pseudomonadati</taxon>
        <taxon>Pseudomonadota</taxon>
        <taxon>Betaproteobacteria</taxon>
        <taxon>Burkholderiales</taxon>
        <taxon>Oxalobacteraceae</taxon>
        <taxon>Herbaspirillum</taxon>
    </lineage>
</organism>
<feature type="domain" description="Leucine-binding protein" evidence="5">
    <location>
        <begin position="36"/>
        <end position="369"/>
    </location>
</feature>
<proteinExistence type="inferred from homology"/>
<dbReference type="CDD" id="cd06342">
    <property type="entry name" value="PBP1_ABC_LIVBP-like"/>
    <property type="match status" value="1"/>
</dbReference>
<dbReference type="InterPro" id="IPR028081">
    <property type="entry name" value="Leu-bd"/>
</dbReference>
<accession>A0ABX2M1G8</accession>
<keyword evidence="2 4" id="KW-0732">Signal</keyword>
<reference evidence="6 7" key="1">
    <citation type="journal article" date="2020" name="Front. Plant Sci.">
        <title>Isolation of Rhizosphere Bacteria That Improve Quality and Water Stress Tolerance in Greenhouse Ornamentals.</title>
        <authorList>
            <person name="Nordstedt N.P."/>
            <person name="Jones M.L."/>
        </authorList>
    </citation>
    <scope>NUCLEOTIDE SEQUENCE [LARGE SCALE GENOMIC DNA]</scope>
    <source>
        <strain evidence="6 7">C6C2</strain>
    </source>
</reference>
<evidence type="ECO:0000259" key="5">
    <source>
        <dbReference type="Pfam" id="PF13458"/>
    </source>
</evidence>
<feature type="chain" id="PRO_5047426248" evidence="4">
    <location>
        <begin position="27"/>
        <end position="414"/>
    </location>
</feature>
<dbReference type="PANTHER" id="PTHR47151:SF2">
    <property type="entry name" value="AMINO ACID BINDING PROTEIN"/>
    <property type="match status" value="1"/>
</dbReference>
<feature type="signal peptide" evidence="4">
    <location>
        <begin position="1"/>
        <end position="26"/>
    </location>
</feature>
<evidence type="ECO:0000256" key="3">
    <source>
        <dbReference type="SAM" id="MobiDB-lite"/>
    </source>
</evidence>
<dbReference type="RefSeq" id="WP_079219257.1">
    <property type="nucleotide sequence ID" value="NZ_CP018845.1"/>
</dbReference>
<evidence type="ECO:0000313" key="6">
    <source>
        <dbReference type="EMBL" id="NUU01689.1"/>
    </source>
</evidence>